<reference evidence="2 3" key="1">
    <citation type="submission" date="2019-08" db="EMBL/GenBank/DDBJ databases">
        <title>Lewinella sp. strain SSH13 Genome sequencing and assembly.</title>
        <authorList>
            <person name="Kim I."/>
        </authorList>
    </citation>
    <scope>NUCLEOTIDE SEQUENCE [LARGE SCALE GENOMIC DNA]</scope>
    <source>
        <strain evidence="2 3">SSH13</strain>
    </source>
</reference>
<dbReference type="PANTHER" id="PTHR36974:SF1">
    <property type="entry name" value="DOXX FAMILY MEMBRANE PROTEIN"/>
    <property type="match status" value="1"/>
</dbReference>
<dbReference type="PANTHER" id="PTHR36974">
    <property type="entry name" value="MEMBRANE PROTEIN-RELATED"/>
    <property type="match status" value="1"/>
</dbReference>
<dbReference type="EMBL" id="VOXD01000001">
    <property type="protein sequence ID" value="TXF91823.1"/>
    <property type="molecule type" value="Genomic_DNA"/>
</dbReference>
<comment type="caution">
    <text evidence="2">The sequence shown here is derived from an EMBL/GenBank/DDBJ whole genome shotgun (WGS) entry which is preliminary data.</text>
</comment>
<protein>
    <recommendedName>
        <fullName evidence="4">DoxX-like protein</fullName>
    </recommendedName>
</protein>
<evidence type="ECO:0000256" key="1">
    <source>
        <dbReference type="SAM" id="Phobius"/>
    </source>
</evidence>
<keyword evidence="3" id="KW-1185">Reference proteome</keyword>
<feature type="transmembrane region" description="Helical" evidence="1">
    <location>
        <begin position="6"/>
        <end position="26"/>
    </location>
</feature>
<proteinExistence type="predicted"/>
<keyword evidence="1" id="KW-1133">Transmembrane helix</keyword>
<dbReference type="RefSeq" id="WP_147928864.1">
    <property type="nucleotide sequence ID" value="NZ_VOXD01000001.1"/>
</dbReference>
<feature type="transmembrane region" description="Helical" evidence="1">
    <location>
        <begin position="62"/>
        <end position="80"/>
    </location>
</feature>
<feature type="transmembrane region" description="Helical" evidence="1">
    <location>
        <begin position="38"/>
        <end position="56"/>
    </location>
</feature>
<dbReference type="Proteomes" id="UP000321907">
    <property type="component" value="Unassembled WGS sequence"/>
</dbReference>
<gene>
    <name evidence="2" type="ORF">FUA23_01155</name>
</gene>
<keyword evidence="1" id="KW-0472">Membrane</keyword>
<feature type="transmembrane region" description="Helical" evidence="1">
    <location>
        <begin position="92"/>
        <end position="111"/>
    </location>
</feature>
<dbReference type="OrthoDB" id="327939at2"/>
<evidence type="ECO:0000313" key="2">
    <source>
        <dbReference type="EMBL" id="TXF91823.1"/>
    </source>
</evidence>
<name>A0A5C7G0P5_9BACT</name>
<sequence>MPFLVIAFGVLLIAAGVYHFVNPAFYNPMMPRWFPRELANVAGGIAEVIIGIALLVPSWKTYGLYAACALMVVFLPLHIWDLLKPRPAIGPHWVATIRLLLQFLLIWWLWWEASAK</sequence>
<evidence type="ECO:0008006" key="4">
    <source>
        <dbReference type="Google" id="ProtNLM"/>
    </source>
</evidence>
<organism evidence="2 3">
    <name type="scientific">Neolewinella aurantiaca</name>
    <dbReference type="NCBI Taxonomy" id="2602767"/>
    <lineage>
        <taxon>Bacteria</taxon>
        <taxon>Pseudomonadati</taxon>
        <taxon>Bacteroidota</taxon>
        <taxon>Saprospiria</taxon>
        <taxon>Saprospirales</taxon>
        <taxon>Lewinellaceae</taxon>
        <taxon>Neolewinella</taxon>
    </lineage>
</organism>
<evidence type="ECO:0000313" key="3">
    <source>
        <dbReference type="Proteomes" id="UP000321907"/>
    </source>
</evidence>
<dbReference type="AlphaFoldDB" id="A0A5C7G0P5"/>
<keyword evidence="1" id="KW-0812">Transmembrane</keyword>
<accession>A0A5C7G0P5</accession>